<dbReference type="GO" id="GO:0005634">
    <property type="term" value="C:nucleus"/>
    <property type="evidence" value="ECO:0007669"/>
    <property type="project" value="TreeGrafter"/>
</dbReference>
<dbReference type="Pfam" id="PF03184">
    <property type="entry name" value="DDE_1"/>
    <property type="match status" value="1"/>
</dbReference>
<dbReference type="PANTHER" id="PTHR19303">
    <property type="entry name" value="TRANSPOSON"/>
    <property type="match status" value="1"/>
</dbReference>
<comment type="caution">
    <text evidence="3">The sequence shown here is derived from an EMBL/GenBank/DDBJ whole genome shotgun (WGS) entry which is preliminary data.</text>
</comment>
<gene>
    <name evidence="3" type="primary">CTN2</name>
    <name evidence="3" type="ORF">BN14_11692</name>
</gene>
<organism evidence="3 4">
    <name type="scientific">Thanatephorus cucumeris (strain AG1-IB / isolate 7/3/14)</name>
    <name type="common">Lettuce bottom rot fungus</name>
    <name type="synonym">Rhizoctonia solani</name>
    <dbReference type="NCBI Taxonomy" id="1108050"/>
    <lineage>
        <taxon>Eukaryota</taxon>
        <taxon>Fungi</taxon>
        <taxon>Dikarya</taxon>
        <taxon>Basidiomycota</taxon>
        <taxon>Agaricomycotina</taxon>
        <taxon>Agaricomycetes</taxon>
        <taxon>Cantharellales</taxon>
        <taxon>Ceratobasidiaceae</taxon>
        <taxon>Rhizoctonia</taxon>
        <taxon>Rhizoctonia solani AG-1</taxon>
    </lineage>
</organism>
<feature type="region of interest" description="Disordered" evidence="1">
    <location>
        <begin position="428"/>
        <end position="513"/>
    </location>
</feature>
<feature type="domain" description="DDE-1" evidence="2">
    <location>
        <begin position="145"/>
        <end position="270"/>
    </location>
</feature>
<dbReference type="PANTHER" id="PTHR19303:SF74">
    <property type="entry name" value="POGO TRANSPOSABLE ELEMENT WITH KRAB DOMAIN"/>
    <property type="match status" value="1"/>
</dbReference>
<evidence type="ECO:0000313" key="3">
    <source>
        <dbReference type="EMBL" id="CCO37536.1"/>
    </source>
</evidence>
<dbReference type="InterPro" id="IPR050863">
    <property type="entry name" value="CenT-Element_Derived"/>
</dbReference>
<dbReference type="InterPro" id="IPR004875">
    <property type="entry name" value="DDE_SF_endonuclease_dom"/>
</dbReference>
<dbReference type="EMBL" id="CAOJ01017258">
    <property type="protein sequence ID" value="CCO37536.1"/>
    <property type="molecule type" value="Genomic_DNA"/>
</dbReference>
<dbReference type="HOGENOM" id="CLU_529116_0_0_1"/>
<name>M5CDR1_THACB</name>
<feature type="region of interest" description="Disordered" evidence="1">
    <location>
        <begin position="309"/>
        <end position="338"/>
    </location>
</feature>
<dbReference type="AlphaFoldDB" id="M5CDR1"/>
<feature type="compositionally biased region" description="Basic residues" evidence="1">
    <location>
        <begin position="503"/>
        <end position="513"/>
    </location>
</feature>
<proteinExistence type="predicted"/>
<evidence type="ECO:0000313" key="4">
    <source>
        <dbReference type="Proteomes" id="UP000012065"/>
    </source>
</evidence>
<accession>M5CDR1</accession>
<feature type="compositionally biased region" description="Basic residues" evidence="1">
    <location>
        <begin position="436"/>
        <end position="448"/>
    </location>
</feature>
<feature type="compositionally biased region" description="Basic and acidic residues" evidence="1">
    <location>
        <begin position="451"/>
        <end position="500"/>
    </location>
</feature>
<sequence length="513" mass="58512">MKGVPPRRVAHARQQLMSPPEERVAADFILSLADHGFPITRKDARAYLSTVIRNRRPDYELCPMNFVDRFLQQHPEIRTCFRLSLDRVQAGAANPETIADYFKKYEIVSRNVPRCSIFNMDEKGGTVGEVNRAKVLVRKSTRPIVIQDNGWTNTDVCLSWLRDVFDIETREKAAGLPRLLIWDGHVSHMSYGAALYARENNITLFCLPPHSTALLQPLDKVAFGPLSKVLSEEIEKASITGQPAQKEDFPRLYAAARQEAFTPETILKSFEATGLVPFNPNRIDLSTKLPPKINQVELPLQIDRFTEEAAQEGACPESIASGQVHESDEPTSDSPTSDRVLFGEIKKLVETPAETDEGRRYQTALTATYNHLLGSAAREALTHRWANKINTAAHARKDGSQRRIGKGTATILTHDAYIQEQAEKKARAEEEECAKQSRKKERERKRALKQIQDDLRKKKKKEEQEERKRQKEQKEQEKAEIKAQRAEKREREIEAKEQCAKTRQSRRRARKDT</sequence>
<protein>
    <recommendedName>
        <fullName evidence="2">DDE-1 domain-containing protein</fullName>
    </recommendedName>
</protein>
<dbReference type="Proteomes" id="UP000012065">
    <property type="component" value="Unassembled WGS sequence"/>
</dbReference>
<evidence type="ECO:0000256" key="1">
    <source>
        <dbReference type="SAM" id="MobiDB-lite"/>
    </source>
</evidence>
<dbReference type="GO" id="GO:0003677">
    <property type="term" value="F:DNA binding"/>
    <property type="evidence" value="ECO:0007669"/>
    <property type="project" value="TreeGrafter"/>
</dbReference>
<evidence type="ECO:0000259" key="2">
    <source>
        <dbReference type="Pfam" id="PF03184"/>
    </source>
</evidence>
<reference evidence="3 4" key="1">
    <citation type="journal article" date="2013" name="J. Biotechnol.">
        <title>Establishment and interpretation of the genome sequence of the phytopathogenic fungus Rhizoctonia solani AG1-IB isolate 7/3/14.</title>
        <authorList>
            <person name="Wibberg D.W."/>
            <person name="Jelonek L.J."/>
            <person name="Rupp O.R."/>
            <person name="Hennig M.H."/>
            <person name="Eikmeyer F.E."/>
            <person name="Goesmann A.G."/>
            <person name="Hartmann A.H."/>
            <person name="Borriss R.B."/>
            <person name="Grosch R.G."/>
            <person name="Puehler A.P."/>
            <person name="Schlueter A.S."/>
        </authorList>
    </citation>
    <scope>NUCLEOTIDE SEQUENCE [LARGE SCALE GENOMIC DNA]</scope>
    <source>
        <strain evidence="4">AG1-IB / isolate 7/3/14</strain>
    </source>
</reference>